<dbReference type="AlphaFoldDB" id="A0A382G485"/>
<accession>A0A382G485</accession>
<protein>
    <submittedName>
        <fullName evidence="1">Uncharacterized protein</fullName>
    </submittedName>
</protein>
<sequence length="36" mass="4091">MKVVLTDLISLFFNPDIEKINNIARIITSNGLKFIV</sequence>
<organism evidence="1">
    <name type="scientific">marine metagenome</name>
    <dbReference type="NCBI Taxonomy" id="408172"/>
    <lineage>
        <taxon>unclassified sequences</taxon>
        <taxon>metagenomes</taxon>
        <taxon>ecological metagenomes</taxon>
    </lineage>
</organism>
<evidence type="ECO:0000313" key="1">
    <source>
        <dbReference type="EMBL" id="SVB70078.1"/>
    </source>
</evidence>
<proteinExistence type="predicted"/>
<gene>
    <name evidence="1" type="ORF">METZ01_LOCUS222932</name>
</gene>
<dbReference type="EMBL" id="UINC01053498">
    <property type="protein sequence ID" value="SVB70078.1"/>
    <property type="molecule type" value="Genomic_DNA"/>
</dbReference>
<name>A0A382G485_9ZZZZ</name>
<reference evidence="1" key="1">
    <citation type="submission" date="2018-05" db="EMBL/GenBank/DDBJ databases">
        <authorList>
            <person name="Lanie J.A."/>
            <person name="Ng W.-L."/>
            <person name="Kazmierczak K.M."/>
            <person name="Andrzejewski T.M."/>
            <person name="Davidsen T.M."/>
            <person name="Wayne K.J."/>
            <person name="Tettelin H."/>
            <person name="Glass J.I."/>
            <person name="Rusch D."/>
            <person name="Podicherti R."/>
            <person name="Tsui H.-C.T."/>
            <person name="Winkler M.E."/>
        </authorList>
    </citation>
    <scope>NUCLEOTIDE SEQUENCE</scope>
</reference>